<comment type="catalytic activity">
    <reaction evidence="1">
        <text>ATP + protein L-histidine = ADP + protein N-phospho-L-histidine.</text>
        <dbReference type="EC" id="2.7.13.3"/>
    </reaction>
</comment>
<evidence type="ECO:0000256" key="4">
    <source>
        <dbReference type="ARBA" id="ARBA00022553"/>
    </source>
</evidence>
<dbReference type="EC" id="2.7.13.3" evidence="3"/>
<dbReference type="InterPro" id="IPR003594">
    <property type="entry name" value="HATPase_dom"/>
</dbReference>
<dbReference type="PANTHER" id="PTHR43065">
    <property type="entry name" value="SENSOR HISTIDINE KINASE"/>
    <property type="match status" value="1"/>
</dbReference>
<keyword evidence="6" id="KW-0547">Nucleotide-binding</keyword>
<organism evidence="14 15">
    <name type="scientific">Novipirellula artificiosorum</name>
    <dbReference type="NCBI Taxonomy" id="2528016"/>
    <lineage>
        <taxon>Bacteria</taxon>
        <taxon>Pseudomonadati</taxon>
        <taxon>Planctomycetota</taxon>
        <taxon>Planctomycetia</taxon>
        <taxon>Pirellulales</taxon>
        <taxon>Pirellulaceae</taxon>
        <taxon>Novipirellula</taxon>
    </lineage>
</organism>
<dbReference type="AlphaFoldDB" id="A0A5C6DB56"/>
<evidence type="ECO:0000256" key="8">
    <source>
        <dbReference type="ARBA" id="ARBA00022840"/>
    </source>
</evidence>
<dbReference type="PANTHER" id="PTHR43065:SF46">
    <property type="entry name" value="C4-DICARBOXYLATE TRANSPORT SENSOR PROTEIN DCTB"/>
    <property type="match status" value="1"/>
</dbReference>
<dbReference type="InterPro" id="IPR003661">
    <property type="entry name" value="HisK_dim/P_dom"/>
</dbReference>
<dbReference type="Pfam" id="PF00512">
    <property type="entry name" value="HisKA"/>
    <property type="match status" value="1"/>
</dbReference>
<evidence type="ECO:0000256" key="5">
    <source>
        <dbReference type="ARBA" id="ARBA00022679"/>
    </source>
</evidence>
<dbReference type="Proteomes" id="UP000319143">
    <property type="component" value="Unassembled WGS sequence"/>
</dbReference>
<dbReference type="Gene3D" id="3.30.565.10">
    <property type="entry name" value="Histidine kinase-like ATPase, C-terminal domain"/>
    <property type="match status" value="1"/>
</dbReference>
<evidence type="ECO:0000256" key="6">
    <source>
        <dbReference type="ARBA" id="ARBA00022741"/>
    </source>
</evidence>
<evidence type="ECO:0000256" key="2">
    <source>
        <dbReference type="ARBA" id="ARBA00004370"/>
    </source>
</evidence>
<dbReference type="SMART" id="SM00304">
    <property type="entry name" value="HAMP"/>
    <property type="match status" value="1"/>
</dbReference>
<dbReference type="InterPro" id="IPR005467">
    <property type="entry name" value="His_kinase_dom"/>
</dbReference>
<dbReference type="SUPFAM" id="SSF55874">
    <property type="entry name" value="ATPase domain of HSP90 chaperone/DNA topoisomerase II/histidine kinase"/>
    <property type="match status" value="1"/>
</dbReference>
<evidence type="ECO:0000256" key="9">
    <source>
        <dbReference type="ARBA" id="ARBA00023012"/>
    </source>
</evidence>
<proteinExistence type="predicted"/>
<evidence type="ECO:0000259" key="13">
    <source>
        <dbReference type="PROSITE" id="PS50885"/>
    </source>
</evidence>
<feature type="transmembrane region" description="Helical" evidence="11">
    <location>
        <begin position="12"/>
        <end position="34"/>
    </location>
</feature>
<evidence type="ECO:0000256" key="7">
    <source>
        <dbReference type="ARBA" id="ARBA00022777"/>
    </source>
</evidence>
<dbReference type="SMART" id="SM00388">
    <property type="entry name" value="HisKA"/>
    <property type="match status" value="1"/>
</dbReference>
<dbReference type="Gene3D" id="6.10.340.10">
    <property type="match status" value="1"/>
</dbReference>
<evidence type="ECO:0000313" key="15">
    <source>
        <dbReference type="Proteomes" id="UP000319143"/>
    </source>
</evidence>
<feature type="transmembrane region" description="Helical" evidence="11">
    <location>
        <begin position="198"/>
        <end position="219"/>
    </location>
</feature>
<dbReference type="GO" id="GO:0005524">
    <property type="term" value="F:ATP binding"/>
    <property type="evidence" value="ECO:0007669"/>
    <property type="project" value="UniProtKB-KW"/>
</dbReference>
<name>A0A5C6DB56_9BACT</name>
<dbReference type="PROSITE" id="PS50885">
    <property type="entry name" value="HAMP"/>
    <property type="match status" value="1"/>
</dbReference>
<keyword evidence="7" id="KW-0418">Kinase</keyword>
<sequence>MLRRRKIRTKLFLSLGLLTSIVLLLAFSGFWGLYRYKRLAKSVNQAAYEIKNANELNWLANALKESNARITQYRNHGGMIDSGLLTNRFIEHEQAQYNETLDTLKRHLQMYQHAVSEIETHSDPLIGSSDHRRSLAAIETAVNDLDSFRRNPDAFDYSRSEEMLERLSLIHRLTQAHLQLIEGRMTDFSRNVGGQYRAWIGIAWFSAIVSLIMVALLVWSFHSLVVKPFQTLLDGSRLVAKGQTNHIIDLGTDDELSELAVAMNGMTKRFQNTYAKLNAVCSDLDRQVQQRTREVIQNEQLASVGFLAAGVAHEINNPLATIAWSAESLESRIEEAVCFGGESIALDDELLTTTRSNLRRIQEEAFRCKGITERLLDFSRLGEVRRSSTNLTELVEEIVSMVSKVGKFRCKSLRTHASGPVFAHVNPQEIRQVILNLITNALESVSTDGAVDVHVDGDNDGAKVTVMDNGCGMSADVLKHLFEPFFTRRRDGTGTGLGLSITYRIVSQHGGSLIPQSDGEGCGSRMQLLLPAVSENEDQSTSNRHSMGWNHESIKAA</sequence>
<comment type="subcellular location">
    <subcellularLocation>
        <location evidence="2">Membrane</location>
    </subcellularLocation>
</comment>
<evidence type="ECO:0000256" key="1">
    <source>
        <dbReference type="ARBA" id="ARBA00000085"/>
    </source>
</evidence>
<keyword evidence="8" id="KW-0067">ATP-binding</keyword>
<dbReference type="InterPro" id="IPR036097">
    <property type="entry name" value="HisK_dim/P_sf"/>
</dbReference>
<keyword evidence="11" id="KW-0472">Membrane</keyword>
<evidence type="ECO:0000256" key="3">
    <source>
        <dbReference type="ARBA" id="ARBA00012438"/>
    </source>
</evidence>
<keyword evidence="9" id="KW-0902">Two-component regulatory system</keyword>
<keyword evidence="15" id="KW-1185">Reference proteome</keyword>
<feature type="domain" description="Histidine kinase" evidence="12">
    <location>
        <begin position="310"/>
        <end position="534"/>
    </location>
</feature>
<evidence type="ECO:0000256" key="11">
    <source>
        <dbReference type="SAM" id="Phobius"/>
    </source>
</evidence>
<dbReference type="InterPro" id="IPR003660">
    <property type="entry name" value="HAMP_dom"/>
</dbReference>
<feature type="domain" description="HAMP" evidence="13">
    <location>
        <begin position="223"/>
        <end position="275"/>
    </location>
</feature>
<accession>A0A5C6DB56</accession>
<dbReference type="CDD" id="cd06225">
    <property type="entry name" value="HAMP"/>
    <property type="match status" value="1"/>
</dbReference>
<keyword evidence="4" id="KW-0597">Phosphoprotein</keyword>
<dbReference type="Pfam" id="PF00672">
    <property type="entry name" value="HAMP"/>
    <property type="match status" value="1"/>
</dbReference>
<dbReference type="GO" id="GO:0016020">
    <property type="term" value="C:membrane"/>
    <property type="evidence" value="ECO:0007669"/>
    <property type="project" value="UniProtKB-SubCell"/>
</dbReference>
<evidence type="ECO:0000259" key="12">
    <source>
        <dbReference type="PROSITE" id="PS50109"/>
    </source>
</evidence>
<keyword evidence="11" id="KW-1133">Transmembrane helix</keyword>
<dbReference type="RefSeq" id="WP_197231617.1">
    <property type="nucleotide sequence ID" value="NZ_SJPV01000011.1"/>
</dbReference>
<dbReference type="CDD" id="cd00082">
    <property type="entry name" value="HisKA"/>
    <property type="match status" value="1"/>
</dbReference>
<dbReference type="PRINTS" id="PR00344">
    <property type="entry name" value="BCTRLSENSOR"/>
</dbReference>
<dbReference type="Pfam" id="PF02518">
    <property type="entry name" value="HATPase_c"/>
    <property type="match status" value="1"/>
</dbReference>
<dbReference type="SMART" id="SM00387">
    <property type="entry name" value="HATPase_c"/>
    <property type="match status" value="1"/>
</dbReference>
<dbReference type="PROSITE" id="PS50109">
    <property type="entry name" value="HIS_KIN"/>
    <property type="match status" value="1"/>
</dbReference>
<dbReference type="EMBL" id="SJPV01000011">
    <property type="protein sequence ID" value="TWU32971.1"/>
    <property type="molecule type" value="Genomic_DNA"/>
</dbReference>
<evidence type="ECO:0000256" key="10">
    <source>
        <dbReference type="SAM" id="MobiDB-lite"/>
    </source>
</evidence>
<gene>
    <name evidence="14" type="primary">zraS_4</name>
    <name evidence="14" type="ORF">Poly41_53500</name>
</gene>
<keyword evidence="11" id="KW-0812">Transmembrane</keyword>
<dbReference type="InterPro" id="IPR004358">
    <property type="entry name" value="Sig_transdc_His_kin-like_C"/>
</dbReference>
<dbReference type="SUPFAM" id="SSF158472">
    <property type="entry name" value="HAMP domain-like"/>
    <property type="match status" value="1"/>
</dbReference>
<keyword evidence="5 14" id="KW-0808">Transferase</keyword>
<dbReference type="InterPro" id="IPR036890">
    <property type="entry name" value="HATPase_C_sf"/>
</dbReference>
<protein>
    <recommendedName>
        <fullName evidence="3">histidine kinase</fullName>
        <ecNumber evidence="3">2.7.13.3</ecNumber>
    </recommendedName>
</protein>
<comment type="caution">
    <text evidence="14">The sequence shown here is derived from an EMBL/GenBank/DDBJ whole genome shotgun (WGS) entry which is preliminary data.</text>
</comment>
<dbReference type="Gene3D" id="1.10.287.130">
    <property type="match status" value="1"/>
</dbReference>
<feature type="region of interest" description="Disordered" evidence="10">
    <location>
        <begin position="534"/>
        <end position="557"/>
    </location>
</feature>
<evidence type="ECO:0000313" key="14">
    <source>
        <dbReference type="EMBL" id="TWU32971.1"/>
    </source>
</evidence>
<reference evidence="14 15" key="1">
    <citation type="submission" date="2019-02" db="EMBL/GenBank/DDBJ databases">
        <title>Deep-cultivation of Planctomycetes and their phenomic and genomic characterization uncovers novel biology.</title>
        <authorList>
            <person name="Wiegand S."/>
            <person name="Jogler M."/>
            <person name="Boedeker C."/>
            <person name="Pinto D."/>
            <person name="Vollmers J."/>
            <person name="Rivas-Marin E."/>
            <person name="Kohn T."/>
            <person name="Peeters S.H."/>
            <person name="Heuer A."/>
            <person name="Rast P."/>
            <person name="Oberbeckmann S."/>
            <person name="Bunk B."/>
            <person name="Jeske O."/>
            <person name="Meyerdierks A."/>
            <person name="Storesund J.E."/>
            <person name="Kallscheuer N."/>
            <person name="Luecker S."/>
            <person name="Lage O.M."/>
            <person name="Pohl T."/>
            <person name="Merkel B.J."/>
            <person name="Hornburger P."/>
            <person name="Mueller R.-W."/>
            <person name="Bruemmer F."/>
            <person name="Labrenz M."/>
            <person name="Spormann A.M."/>
            <person name="Op Den Camp H."/>
            <person name="Overmann J."/>
            <person name="Amann R."/>
            <person name="Jetten M.S.M."/>
            <person name="Mascher T."/>
            <person name="Medema M.H."/>
            <person name="Devos D.P."/>
            <person name="Kaster A.-K."/>
            <person name="Ovreas L."/>
            <person name="Rohde M."/>
            <person name="Galperin M.Y."/>
            <person name="Jogler C."/>
        </authorList>
    </citation>
    <scope>NUCLEOTIDE SEQUENCE [LARGE SCALE GENOMIC DNA]</scope>
    <source>
        <strain evidence="14 15">Poly41</strain>
    </source>
</reference>
<dbReference type="GO" id="GO:0000155">
    <property type="term" value="F:phosphorelay sensor kinase activity"/>
    <property type="evidence" value="ECO:0007669"/>
    <property type="project" value="InterPro"/>
</dbReference>
<dbReference type="SUPFAM" id="SSF47384">
    <property type="entry name" value="Homodimeric domain of signal transducing histidine kinase"/>
    <property type="match status" value="1"/>
</dbReference>